<evidence type="ECO:0000313" key="8">
    <source>
        <dbReference type="EMBL" id="AXX94987.1"/>
    </source>
</evidence>
<accession>A0A347U809</accession>
<dbReference type="GO" id="GO:0032259">
    <property type="term" value="P:methylation"/>
    <property type="evidence" value="ECO:0007669"/>
    <property type="project" value="UniProtKB-KW"/>
</dbReference>
<gene>
    <name evidence="8" type="ORF">AELL_1324</name>
    <name evidence="9" type="ORF">CP962_08155</name>
</gene>
<reference evidence="9 11" key="1">
    <citation type="submission" date="2017-09" db="EMBL/GenBank/DDBJ databases">
        <title>Genomics of the genus Arcobacter.</title>
        <authorList>
            <person name="Perez-Cataluna A."/>
            <person name="Figueras M.J."/>
            <person name="Salas-Masso N."/>
        </authorList>
    </citation>
    <scope>NUCLEOTIDE SEQUENCE [LARGE SCALE GENOMIC DNA]</scope>
    <source>
        <strain evidence="9 11">CECT 7837</strain>
    </source>
</reference>
<proteinExistence type="inferred from homology"/>
<dbReference type="InterPro" id="IPR029063">
    <property type="entry name" value="SAM-dependent_MTases_sf"/>
</dbReference>
<feature type="coiled-coil region" evidence="7">
    <location>
        <begin position="222"/>
        <end position="275"/>
    </location>
</feature>
<evidence type="ECO:0000256" key="2">
    <source>
        <dbReference type="ARBA" id="ARBA00011900"/>
    </source>
</evidence>
<dbReference type="GO" id="GO:0006298">
    <property type="term" value="P:mismatch repair"/>
    <property type="evidence" value="ECO:0007669"/>
    <property type="project" value="TreeGrafter"/>
</dbReference>
<dbReference type="GO" id="GO:0009007">
    <property type="term" value="F:site-specific DNA-methyltransferase (adenine-specific) activity"/>
    <property type="evidence" value="ECO:0007669"/>
    <property type="project" value="UniProtKB-EC"/>
</dbReference>
<dbReference type="InterPro" id="IPR012327">
    <property type="entry name" value="MeTrfase_D12"/>
</dbReference>
<dbReference type="OrthoDB" id="5346291at2"/>
<keyword evidence="10" id="KW-1185">Reference proteome</keyword>
<dbReference type="InterPro" id="IPR023095">
    <property type="entry name" value="Ade_MeTrfase_dom_2"/>
</dbReference>
<keyword evidence="3" id="KW-0489">Methyltransferase</keyword>
<dbReference type="GO" id="GO:1904047">
    <property type="term" value="F:S-adenosyl-L-methionine binding"/>
    <property type="evidence" value="ECO:0007669"/>
    <property type="project" value="TreeGrafter"/>
</dbReference>
<keyword evidence="7" id="KW-0175">Coiled coil</keyword>
<dbReference type="Gene3D" id="1.10.1020.10">
    <property type="entry name" value="Adenine-specific Methyltransferase, Domain 2"/>
    <property type="match status" value="1"/>
</dbReference>
<dbReference type="Proteomes" id="UP000290588">
    <property type="component" value="Unassembled WGS sequence"/>
</dbReference>
<comment type="catalytic activity">
    <reaction evidence="6">
        <text>a 2'-deoxyadenosine in DNA + S-adenosyl-L-methionine = an N(6)-methyl-2'-deoxyadenosine in DNA + S-adenosyl-L-homocysteine + H(+)</text>
        <dbReference type="Rhea" id="RHEA:15197"/>
        <dbReference type="Rhea" id="RHEA-COMP:12418"/>
        <dbReference type="Rhea" id="RHEA-COMP:12419"/>
        <dbReference type="ChEBI" id="CHEBI:15378"/>
        <dbReference type="ChEBI" id="CHEBI:57856"/>
        <dbReference type="ChEBI" id="CHEBI:59789"/>
        <dbReference type="ChEBI" id="CHEBI:90615"/>
        <dbReference type="ChEBI" id="CHEBI:90616"/>
        <dbReference type="EC" id="2.1.1.72"/>
    </reaction>
</comment>
<dbReference type="EC" id="2.1.1.72" evidence="2"/>
<dbReference type="SUPFAM" id="SSF53335">
    <property type="entry name" value="S-adenosyl-L-methionine-dependent methyltransferases"/>
    <property type="match status" value="1"/>
</dbReference>
<name>A0A347U809_9BACT</name>
<evidence type="ECO:0000313" key="9">
    <source>
        <dbReference type="EMBL" id="RXI30311.1"/>
    </source>
</evidence>
<dbReference type="GO" id="GO:0009307">
    <property type="term" value="P:DNA restriction-modification system"/>
    <property type="evidence" value="ECO:0007669"/>
    <property type="project" value="InterPro"/>
</dbReference>
<evidence type="ECO:0000256" key="6">
    <source>
        <dbReference type="ARBA" id="ARBA00047942"/>
    </source>
</evidence>
<evidence type="ECO:0000256" key="1">
    <source>
        <dbReference type="ARBA" id="ARBA00006594"/>
    </source>
</evidence>
<dbReference type="EMBL" id="NXIG01000007">
    <property type="protein sequence ID" value="RXI30311.1"/>
    <property type="molecule type" value="Genomic_DNA"/>
</dbReference>
<dbReference type="Gene3D" id="3.40.50.150">
    <property type="entry name" value="Vaccinia Virus protein VP39"/>
    <property type="match status" value="1"/>
</dbReference>
<dbReference type="KEGG" id="aell:AELL_1324"/>
<keyword evidence="4" id="KW-0808">Transferase</keyword>
<evidence type="ECO:0000256" key="5">
    <source>
        <dbReference type="ARBA" id="ARBA00022691"/>
    </source>
</evidence>
<organism evidence="9 11">
    <name type="scientific">Arcobacter ellisii</name>
    <dbReference type="NCBI Taxonomy" id="913109"/>
    <lineage>
        <taxon>Bacteria</taxon>
        <taxon>Pseudomonadati</taxon>
        <taxon>Campylobacterota</taxon>
        <taxon>Epsilonproteobacteria</taxon>
        <taxon>Campylobacterales</taxon>
        <taxon>Arcobacteraceae</taxon>
        <taxon>Arcobacter</taxon>
    </lineage>
</organism>
<comment type="similarity">
    <text evidence="1">Belongs to the N(4)/N(6)-methyltransferase family.</text>
</comment>
<dbReference type="AlphaFoldDB" id="A0A347U809"/>
<dbReference type="RefSeq" id="WP_118917183.1">
    <property type="nucleotide sequence ID" value="NZ_CP032097.1"/>
</dbReference>
<evidence type="ECO:0000313" key="10">
    <source>
        <dbReference type="Proteomes" id="UP000262582"/>
    </source>
</evidence>
<evidence type="ECO:0000256" key="3">
    <source>
        <dbReference type="ARBA" id="ARBA00022603"/>
    </source>
</evidence>
<reference evidence="8 10" key="2">
    <citation type="submission" date="2018-08" db="EMBL/GenBank/DDBJ databases">
        <title>Complete genome of the Arcobacter ellisii type strain LMG 26155.</title>
        <authorList>
            <person name="Miller W.G."/>
            <person name="Yee E."/>
            <person name="Bono J.L."/>
        </authorList>
    </citation>
    <scope>NUCLEOTIDE SEQUENCE [LARGE SCALE GENOMIC DNA]</scope>
    <source>
        <strain evidence="8 10">LMG 26155</strain>
    </source>
</reference>
<dbReference type="PANTHER" id="PTHR30481:SF3">
    <property type="entry name" value="DNA ADENINE METHYLASE"/>
    <property type="match status" value="1"/>
</dbReference>
<sequence>MSNFIRKINKRKVAVKAKLDELKNESIEIETIEEVQISNEENLPSKSVLELVEKNINNKEVDFMESGFTKLQNQATQRGIKLVEKELIKKPYLYCFAYTNICLISYSKDKNLFDKIDNFSDIEYLDFLKNKDNELINVKSFNDVGDYNRLPLFVYAGGKQNHKSTQQNIVASMLLKSPQVNSYYEPFAGGLGSVYNSLPILIKNGIKNIFISDVNHSLINVYRQVQRNHKSVQRELSNIELDFFREYGKLFADSKKELKDFFTKKQIELNELEKKNRMNAKRAALFLYLMNICQGGMNNFDMETKTNKFSCAYDGNKHKKIAFIINKVEIYHQIFKLASFEFRVKRYQSVLKKVKNDKTAFVLLDPEYVEFGEEIIKSCKHTYTNEGKGFNHKEVLNLLNNGKYPFIYYNNHHSFIENIAIKNDYVYVKKDVEYINGNKPKSSIEILMYGRYEQPLQVINNTTYISKIEKVA</sequence>
<keyword evidence="5" id="KW-0949">S-adenosyl-L-methionine</keyword>
<evidence type="ECO:0000256" key="7">
    <source>
        <dbReference type="SAM" id="Coils"/>
    </source>
</evidence>
<dbReference type="PANTHER" id="PTHR30481">
    <property type="entry name" value="DNA ADENINE METHYLASE"/>
    <property type="match status" value="1"/>
</dbReference>
<dbReference type="Proteomes" id="UP000262582">
    <property type="component" value="Chromosome"/>
</dbReference>
<evidence type="ECO:0000256" key="4">
    <source>
        <dbReference type="ARBA" id="ARBA00022679"/>
    </source>
</evidence>
<evidence type="ECO:0000313" key="11">
    <source>
        <dbReference type="Proteomes" id="UP000290588"/>
    </source>
</evidence>
<protein>
    <recommendedName>
        <fullName evidence="2">site-specific DNA-methyltransferase (adenine-specific)</fullName>
        <ecNumber evidence="2">2.1.1.72</ecNumber>
    </recommendedName>
</protein>
<dbReference type="EMBL" id="CP032097">
    <property type="protein sequence ID" value="AXX94987.1"/>
    <property type="molecule type" value="Genomic_DNA"/>
</dbReference>
<dbReference type="GO" id="GO:0043565">
    <property type="term" value="F:sequence-specific DNA binding"/>
    <property type="evidence" value="ECO:0007669"/>
    <property type="project" value="TreeGrafter"/>
</dbReference>